<organism evidence="2">
    <name type="scientific">marine metagenome</name>
    <dbReference type="NCBI Taxonomy" id="408172"/>
    <lineage>
        <taxon>unclassified sequences</taxon>
        <taxon>metagenomes</taxon>
        <taxon>ecological metagenomes</taxon>
    </lineage>
</organism>
<dbReference type="InterPro" id="IPR007527">
    <property type="entry name" value="Znf_SWIM"/>
</dbReference>
<reference evidence="2" key="1">
    <citation type="submission" date="2018-05" db="EMBL/GenBank/DDBJ databases">
        <authorList>
            <person name="Lanie J.A."/>
            <person name="Ng W.-L."/>
            <person name="Kazmierczak K.M."/>
            <person name="Andrzejewski T.M."/>
            <person name="Davidsen T.M."/>
            <person name="Wayne K.J."/>
            <person name="Tettelin H."/>
            <person name="Glass J.I."/>
            <person name="Rusch D."/>
            <person name="Podicherti R."/>
            <person name="Tsui H.-C.T."/>
            <person name="Winkler M.E."/>
        </authorList>
    </citation>
    <scope>NUCLEOTIDE SEQUENCE</scope>
</reference>
<gene>
    <name evidence="2" type="ORF">METZ01_LOCUS292926</name>
</gene>
<dbReference type="AlphaFoldDB" id="A0A382LYC1"/>
<evidence type="ECO:0000313" key="2">
    <source>
        <dbReference type="EMBL" id="SVC40072.1"/>
    </source>
</evidence>
<dbReference type="EMBL" id="UINC01089191">
    <property type="protein sequence ID" value="SVC40072.1"/>
    <property type="molecule type" value="Genomic_DNA"/>
</dbReference>
<protein>
    <recommendedName>
        <fullName evidence="1">SWIM-type domain-containing protein</fullName>
    </recommendedName>
</protein>
<dbReference type="GO" id="GO:0008270">
    <property type="term" value="F:zinc ion binding"/>
    <property type="evidence" value="ECO:0007669"/>
    <property type="project" value="InterPro"/>
</dbReference>
<evidence type="ECO:0000259" key="1">
    <source>
        <dbReference type="PROSITE" id="PS50966"/>
    </source>
</evidence>
<proteinExistence type="predicted"/>
<feature type="domain" description="SWIM-type" evidence="1">
    <location>
        <begin position="32"/>
        <end position="72"/>
    </location>
</feature>
<sequence>MIKLLDYLIKKFDGVMIDDYGWEHYKVKDKDYDIRFDRSRMEWACDCLAFTYRHKFKKKYCKHILEIQDINLARRSGRAGARVV</sequence>
<accession>A0A382LYC1</accession>
<name>A0A382LYC1_9ZZZZ</name>
<dbReference type="PROSITE" id="PS50966">
    <property type="entry name" value="ZF_SWIM"/>
    <property type="match status" value="1"/>
</dbReference>